<dbReference type="PANTHER" id="PTHR35936:SF17">
    <property type="entry name" value="ARGININE-BINDING EXTRACELLULAR PROTEIN ARTP"/>
    <property type="match status" value="1"/>
</dbReference>
<keyword evidence="3 5" id="KW-0732">Signal</keyword>
<evidence type="ECO:0000313" key="7">
    <source>
        <dbReference type="EMBL" id="AIB15753.1"/>
    </source>
</evidence>
<evidence type="ECO:0000313" key="8">
    <source>
        <dbReference type="Proteomes" id="UP000027186"/>
    </source>
</evidence>
<dbReference type="Pfam" id="PF00497">
    <property type="entry name" value="SBP_bac_3"/>
    <property type="match status" value="1"/>
</dbReference>
<comment type="subcellular location">
    <subcellularLocation>
        <location evidence="1">Cell envelope</location>
    </subcellularLocation>
</comment>
<evidence type="ECO:0000256" key="1">
    <source>
        <dbReference type="ARBA" id="ARBA00004196"/>
    </source>
</evidence>
<dbReference type="PROSITE" id="PS01039">
    <property type="entry name" value="SBP_BACTERIAL_3"/>
    <property type="match status" value="1"/>
</dbReference>
<dbReference type="SMART" id="SM00062">
    <property type="entry name" value="PBPb"/>
    <property type="match status" value="1"/>
</dbReference>
<comment type="similarity">
    <text evidence="2 4">Belongs to the bacterial solute-binding protein 3 family.</text>
</comment>
<dbReference type="InterPro" id="IPR001638">
    <property type="entry name" value="Solute-binding_3/MltF_N"/>
</dbReference>
<evidence type="ECO:0000256" key="4">
    <source>
        <dbReference type="RuleBase" id="RU003744"/>
    </source>
</evidence>
<name>A0A060DXC7_9PROT</name>
<sequence>MKRLALGLAMGLCALAAAVPTASRADGPPLRIATEGAYPPFNMTSPDGTLGGLEVELANALCERMKRRCTLVAQDWDGIIPGLLSRRYDAIMATMNITPERAKAIAFSVPYMVVPAYFVAATGGGIDGTEATLAGKSVGAQTSTTHYRYVEKHFGKTVSLKNYDTASNLLADLKSGRIDAAITTGATASDWVKADASKSLQLVGKPLVDAEVFGPGVGVGLRKEDADLKAAFDAAIALVVQDGTLARIAAKYVDFTVTP</sequence>
<evidence type="ECO:0000259" key="6">
    <source>
        <dbReference type="SMART" id="SM00062"/>
    </source>
</evidence>
<dbReference type="KEGG" id="abq:ABAZ39_28225"/>
<proteinExistence type="inferred from homology"/>
<feature type="signal peptide" evidence="5">
    <location>
        <begin position="1"/>
        <end position="25"/>
    </location>
</feature>
<dbReference type="Gene3D" id="3.40.190.10">
    <property type="entry name" value="Periplasmic binding protein-like II"/>
    <property type="match status" value="2"/>
</dbReference>
<geneLocation type="plasmid" evidence="7 8">
    <name>AbAZ39_p3</name>
</geneLocation>
<organism evidence="7 8">
    <name type="scientific">Azospirillum argentinense</name>
    <dbReference type="NCBI Taxonomy" id="2970906"/>
    <lineage>
        <taxon>Bacteria</taxon>
        <taxon>Pseudomonadati</taxon>
        <taxon>Pseudomonadota</taxon>
        <taxon>Alphaproteobacteria</taxon>
        <taxon>Rhodospirillales</taxon>
        <taxon>Azospirillaceae</taxon>
        <taxon>Azospirillum</taxon>
    </lineage>
</organism>
<dbReference type="PANTHER" id="PTHR35936">
    <property type="entry name" value="MEMBRANE-BOUND LYTIC MUREIN TRANSGLYCOSYLASE F"/>
    <property type="match status" value="1"/>
</dbReference>
<accession>A0A060DXC7</accession>
<protein>
    <submittedName>
        <fullName evidence="7">Polyamine ABC transporter substrate-binding protein</fullName>
    </submittedName>
</protein>
<feature type="chain" id="PRO_5001586032" evidence="5">
    <location>
        <begin position="26"/>
        <end position="259"/>
    </location>
</feature>
<dbReference type="EMBL" id="CP007796">
    <property type="protein sequence ID" value="AIB15753.1"/>
    <property type="molecule type" value="Genomic_DNA"/>
</dbReference>
<keyword evidence="7" id="KW-0614">Plasmid</keyword>
<dbReference type="InterPro" id="IPR018313">
    <property type="entry name" value="SBP_3_CS"/>
</dbReference>
<evidence type="ECO:0000256" key="3">
    <source>
        <dbReference type="ARBA" id="ARBA00022729"/>
    </source>
</evidence>
<feature type="domain" description="Solute-binding protein family 3/N-terminal" evidence="6">
    <location>
        <begin position="29"/>
        <end position="256"/>
    </location>
</feature>
<dbReference type="Proteomes" id="UP000027186">
    <property type="component" value="Plasmid AbAZ39_p3"/>
</dbReference>
<dbReference type="AlphaFoldDB" id="A0A060DXC7"/>
<evidence type="ECO:0000256" key="2">
    <source>
        <dbReference type="ARBA" id="ARBA00010333"/>
    </source>
</evidence>
<reference evidence="7 8" key="1">
    <citation type="journal article" date="2014" name="Genome Announc.">
        <title>Complete Genome Sequence of the Model Rhizosphere Strain Azospirillum brasilense Az39, Successfully Applied in Agriculture.</title>
        <authorList>
            <person name="Rivera D."/>
            <person name="Revale S."/>
            <person name="Molina R."/>
            <person name="Gualpa J."/>
            <person name="Puente M."/>
            <person name="Maroniche G."/>
            <person name="Paris G."/>
            <person name="Baker D."/>
            <person name="Clavijo B."/>
            <person name="McLay K."/>
            <person name="Spaepen S."/>
            <person name="Perticari A."/>
            <person name="Vazquez M."/>
            <person name="Wisniewski-Dye F."/>
            <person name="Watkins C."/>
            <person name="Martinez-Abarca F."/>
            <person name="Vanderleyden J."/>
            <person name="Cassan F."/>
        </authorList>
    </citation>
    <scope>NUCLEOTIDE SEQUENCE [LARGE SCALE GENOMIC DNA]</scope>
    <source>
        <strain evidence="7 8">Az39</strain>
        <plasmid evidence="7">AbAZ39_p3</plasmid>
    </source>
</reference>
<dbReference type="RefSeq" id="WP_040137506.1">
    <property type="nucleotide sequence ID" value="NZ_CP007796.1"/>
</dbReference>
<dbReference type="SUPFAM" id="SSF53850">
    <property type="entry name" value="Periplasmic binding protein-like II"/>
    <property type="match status" value="1"/>
</dbReference>
<gene>
    <name evidence="7" type="ORF">ABAZ39_28225</name>
</gene>
<evidence type="ECO:0000256" key="5">
    <source>
        <dbReference type="SAM" id="SignalP"/>
    </source>
</evidence>
<dbReference type="GO" id="GO:0030313">
    <property type="term" value="C:cell envelope"/>
    <property type="evidence" value="ECO:0007669"/>
    <property type="project" value="UniProtKB-SubCell"/>
</dbReference>